<comment type="caution">
    <text evidence="1">The sequence shown here is derived from an EMBL/GenBank/DDBJ whole genome shotgun (WGS) entry which is preliminary data.</text>
</comment>
<accession>A0A0F9EY03</accession>
<dbReference type="EMBL" id="LAZR01023323">
    <property type="protein sequence ID" value="KKL78894.1"/>
    <property type="molecule type" value="Genomic_DNA"/>
</dbReference>
<sequence>MPTLTDRKHAVIDRLYEDIAKFYTPVSGVATMLREGLLKLSLENLRKLQLMVEMSQGR</sequence>
<name>A0A0F9EY03_9ZZZZ</name>
<proteinExistence type="predicted"/>
<evidence type="ECO:0000313" key="1">
    <source>
        <dbReference type="EMBL" id="KKL78894.1"/>
    </source>
</evidence>
<gene>
    <name evidence="1" type="ORF">LCGC14_2020300</name>
</gene>
<reference evidence="1" key="1">
    <citation type="journal article" date="2015" name="Nature">
        <title>Complex archaea that bridge the gap between prokaryotes and eukaryotes.</title>
        <authorList>
            <person name="Spang A."/>
            <person name="Saw J.H."/>
            <person name="Jorgensen S.L."/>
            <person name="Zaremba-Niedzwiedzka K."/>
            <person name="Martijn J."/>
            <person name="Lind A.E."/>
            <person name="van Eijk R."/>
            <person name="Schleper C."/>
            <person name="Guy L."/>
            <person name="Ettema T.J."/>
        </authorList>
    </citation>
    <scope>NUCLEOTIDE SEQUENCE</scope>
</reference>
<dbReference type="AlphaFoldDB" id="A0A0F9EY03"/>
<organism evidence="1">
    <name type="scientific">marine sediment metagenome</name>
    <dbReference type="NCBI Taxonomy" id="412755"/>
    <lineage>
        <taxon>unclassified sequences</taxon>
        <taxon>metagenomes</taxon>
        <taxon>ecological metagenomes</taxon>
    </lineage>
</organism>
<protein>
    <submittedName>
        <fullName evidence="1">Uncharacterized protein</fullName>
    </submittedName>
</protein>